<keyword evidence="6" id="KW-0315">Glutamine amidotransferase</keyword>
<keyword evidence="5" id="KW-0460">Magnesium</keyword>
<dbReference type="NCBIfam" id="TIGR00379">
    <property type="entry name" value="cobB"/>
    <property type="match status" value="1"/>
</dbReference>
<evidence type="ECO:0000256" key="1">
    <source>
        <dbReference type="ARBA" id="ARBA00001946"/>
    </source>
</evidence>
<dbReference type="InterPro" id="IPR029062">
    <property type="entry name" value="Class_I_gatase-like"/>
</dbReference>
<evidence type="ECO:0000313" key="10">
    <source>
        <dbReference type="Proteomes" id="UP000014184"/>
    </source>
</evidence>
<keyword evidence="4" id="KW-0067">ATP-binding</keyword>
<evidence type="ECO:0000256" key="5">
    <source>
        <dbReference type="ARBA" id="ARBA00022842"/>
    </source>
</evidence>
<dbReference type="Pfam" id="PF07685">
    <property type="entry name" value="GATase_3"/>
    <property type="match status" value="1"/>
</dbReference>
<reference evidence="9 10" key="1">
    <citation type="journal article" date="2013" name="Genome Announc.">
        <title>Draft Genome Sequence of the Lignocellulose Decomposer Thermobifida fusca Strain TM51.</title>
        <authorList>
            <person name="Toth A."/>
            <person name="Barna T."/>
            <person name="Nagy I."/>
            <person name="Horvath B."/>
            <person name="Nagy I."/>
            <person name="Tancsics A."/>
            <person name="Kriszt B."/>
            <person name="Baka E."/>
            <person name="Fekete C."/>
            <person name="Kukolya J."/>
        </authorList>
    </citation>
    <scope>NUCLEOTIDE SEQUENCE [LARGE SCALE GENOMIC DNA]</scope>
    <source>
        <strain evidence="9 10">TM51</strain>
    </source>
</reference>
<organism evidence="9 10">
    <name type="scientific">Thermobifida fusca TM51</name>
    <dbReference type="NCBI Taxonomy" id="1169414"/>
    <lineage>
        <taxon>Bacteria</taxon>
        <taxon>Bacillati</taxon>
        <taxon>Actinomycetota</taxon>
        <taxon>Actinomycetes</taxon>
        <taxon>Streptosporangiales</taxon>
        <taxon>Nocardiopsidaceae</taxon>
        <taxon>Thermobifida</taxon>
    </lineage>
</organism>
<comment type="cofactor">
    <cofactor evidence="1">
        <name>Mg(2+)</name>
        <dbReference type="ChEBI" id="CHEBI:18420"/>
    </cofactor>
</comment>
<name>A0A9P2TCY5_THEFU</name>
<dbReference type="InterPro" id="IPR004484">
    <property type="entry name" value="CbiA/CobB_synth"/>
</dbReference>
<keyword evidence="3" id="KW-0547">Nucleotide-binding</keyword>
<dbReference type="GO" id="GO:0005524">
    <property type="term" value="F:ATP binding"/>
    <property type="evidence" value="ECO:0007669"/>
    <property type="project" value="UniProtKB-KW"/>
</dbReference>
<sequence>MATGLMAALRAAGYDVSGHKAGPDYIDPGYHSLATGRPGRNLDVHLHGENLLGPLLLHGASHPRPADLAVIEGMMGLYDGKLGGRGFASTAHVAALLDAPVVLVVDVSHVSRSAAAIVAGMAVFDQRIRIAGVILNRVGSRRHAAEVASAVEDVGVPVLGALRHDSGLAVPSRHLGLVPAEERAEAVAAVELLAERIAAQVDLTAVVEVARSAPPLHAQAWSAQEALRAAGFHPVSAQRDHPVVAVAGGQAFTFRYAEVEELLRAAGCRPVVFDPMSDPALPDGTAGIYLGGGFPEVYAAELAGNTALRTALRDAVRSGVPTVAECAGLLYLCRDVDGAPMVGALDAVGRMTSRLALGYYSALAPAETLVAAEGDRVPGHTFHRTTVTSTGEQAGPAWLLDGQPDGFSSDPAGIGRPTLHASYLHTHWAGCPQAAARFAAAVSTQRPC</sequence>
<evidence type="ECO:0000259" key="7">
    <source>
        <dbReference type="Pfam" id="PF01656"/>
    </source>
</evidence>
<evidence type="ECO:0000313" key="9">
    <source>
        <dbReference type="EMBL" id="EOR72568.1"/>
    </source>
</evidence>
<dbReference type="Pfam" id="PF01656">
    <property type="entry name" value="CbiA"/>
    <property type="match status" value="1"/>
</dbReference>
<dbReference type="CDD" id="cd03130">
    <property type="entry name" value="GATase1_CobB"/>
    <property type="match status" value="1"/>
</dbReference>
<protein>
    <submittedName>
        <fullName evidence="9">Cobyrinate a,c-diamide synthase / hydrogenobyrinic acid a,c-diamide synthase</fullName>
    </submittedName>
</protein>
<dbReference type="Gene3D" id="3.40.50.880">
    <property type="match status" value="1"/>
</dbReference>
<dbReference type="GO" id="GO:0042242">
    <property type="term" value="F:cobyrinic acid a,c-diamide synthase activity"/>
    <property type="evidence" value="ECO:0007669"/>
    <property type="project" value="InterPro"/>
</dbReference>
<accession>A0A9P2TCY5</accession>
<keyword evidence="2" id="KW-0436">Ligase</keyword>
<dbReference type="SUPFAM" id="SSF52317">
    <property type="entry name" value="Class I glutamine amidotransferase-like"/>
    <property type="match status" value="1"/>
</dbReference>
<dbReference type="PROSITE" id="PS51274">
    <property type="entry name" value="GATASE_COBBQ"/>
    <property type="match status" value="1"/>
</dbReference>
<dbReference type="PANTHER" id="PTHR43873:SF1">
    <property type="entry name" value="COBYRINATE A,C-DIAMIDE SYNTHASE"/>
    <property type="match status" value="1"/>
</dbReference>
<dbReference type="Proteomes" id="UP000014184">
    <property type="component" value="Unassembled WGS sequence"/>
</dbReference>
<dbReference type="PANTHER" id="PTHR43873">
    <property type="entry name" value="COBYRINATE A,C-DIAMIDE SYNTHASE"/>
    <property type="match status" value="1"/>
</dbReference>
<dbReference type="Gene3D" id="3.40.50.300">
    <property type="entry name" value="P-loop containing nucleotide triphosphate hydrolases"/>
    <property type="match status" value="1"/>
</dbReference>
<dbReference type="InterPro" id="IPR027417">
    <property type="entry name" value="P-loop_NTPase"/>
</dbReference>
<dbReference type="NCBIfam" id="NF002204">
    <property type="entry name" value="PRK01077.1"/>
    <property type="match status" value="1"/>
</dbReference>
<dbReference type="InterPro" id="IPR011698">
    <property type="entry name" value="GATase_3"/>
</dbReference>
<feature type="domain" description="CobB/CobQ-like glutamine amidotransferase" evidence="8">
    <location>
        <begin position="244"/>
        <end position="429"/>
    </location>
</feature>
<evidence type="ECO:0000256" key="3">
    <source>
        <dbReference type="ARBA" id="ARBA00022741"/>
    </source>
</evidence>
<keyword evidence="10" id="KW-1185">Reference proteome</keyword>
<dbReference type="AlphaFoldDB" id="A0A9P2TCY5"/>
<evidence type="ECO:0000256" key="6">
    <source>
        <dbReference type="ARBA" id="ARBA00022962"/>
    </source>
</evidence>
<dbReference type="EMBL" id="AOSG01000008">
    <property type="protein sequence ID" value="EOR72568.1"/>
    <property type="molecule type" value="Genomic_DNA"/>
</dbReference>
<dbReference type="SUPFAM" id="SSF52540">
    <property type="entry name" value="P-loop containing nucleoside triphosphate hydrolases"/>
    <property type="match status" value="1"/>
</dbReference>
<dbReference type="InterPro" id="IPR002586">
    <property type="entry name" value="CobQ/CobB/MinD/ParA_Nub-bd_dom"/>
</dbReference>
<gene>
    <name evidence="9" type="ORF">TM51_01890</name>
</gene>
<evidence type="ECO:0000259" key="8">
    <source>
        <dbReference type="Pfam" id="PF07685"/>
    </source>
</evidence>
<evidence type="ECO:0000256" key="2">
    <source>
        <dbReference type="ARBA" id="ARBA00022598"/>
    </source>
</evidence>
<proteinExistence type="predicted"/>
<feature type="domain" description="CobQ/CobB/MinD/ParA nucleotide binding" evidence="7">
    <location>
        <begin position="1"/>
        <end position="174"/>
    </location>
</feature>
<comment type="caution">
    <text evidence="9">The sequence shown here is derived from an EMBL/GenBank/DDBJ whole genome shotgun (WGS) entry which is preliminary data.</text>
</comment>
<evidence type="ECO:0000256" key="4">
    <source>
        <dbReference type="ARBA" id="ARBA00022840"/>
    </source>
</evidence>